<protein>
    <submittedName>
        <fullName evidence="1">Uncharacterized protein</fullName>
    </submittedName>
</protein>
<gene>
    <name evidence="1" type="ORF">PQR79_09480</name>
</gene>
<organism evidence="1 2">
    <name type="scientific">Shewanella metallivivens</name>
    <dbReference type="NCBI Taxonomy" id="2872342"/>
    <lineage>
        <taxon>Bacteria</taxon>
        <taxon>Pseudomonadati</taxon>
        <taxon>Pseudomonadota</taxon>
        <taxon>Gammaproteobacteria</taxon>
        <taxon>Alteromonadales</taxon>
        <taxon>Shewanellaceae</taxon>
        <taxon>Shewanella</taxon>
    </lineage>
</organism>
<evidence type="ECO:0000313" key="1">
    <source>
        <dbReference type="EMBL" id="MDD8059333.1"/>
    </source>
</evidence>
<accession>A0ABT5TL45</accession>
<evidence type="ECO:0000313" key="2">
    <source>
        <dbReference type="Proteomes" id="UP001213691"/>
    </source>
</evidence>
<name>A0ABT5TL45_9GAMM</name>
<keyword evidence="2" id="KW-1185">Reference proteome</keyword>
<proteinExistence type="predicted"/>
<dbReference type="Proteomes" id="UP001213691">
    <property type="component" value="Unassembled WGS sequence"/>
</dbReference>
<dbReference type="RefSeq" id="WP_238102774.1">
    <property type="nucleotide sequence ID" value="NZ_JAQQPZ010000006.1"/>
</dbReference>
<sequence>MLSPFYHFISNSDVKNISQVKRVAQQLKQNKQICLAGNYPAEVYNGIVFSWLSDKPEIYFQCIPQPFSALLVLPLGIISISEVIKRLESVSIVNDLGGDIEFTVTENQEGDLFVELDIPEGSGSIHFQFKTFFKEESGERLLTLPLTALLMFERNEYNKMTQQELHFCIRTGLVSNGIVAHIEQGYQLDNAADYFIKNGLGAK</sequence>
<reference evidence="1 2" key="1">
    <citation type="submission" date="2023-02" db="EMBL/GenBank/DDBJ databases">
        <title>Genome sequence of Shewanella metallivivens ER-Te-42B-Light, sp. nov., enriched from sulfide tube worms (Riftia pachyptila) isolated from Explorer Ridge in the Pacific Ocean.</title>
        <authorList>
            <person name="Maltman C."/>
            <person name="Kuzyk S.B."/>
            <person name="Kyndt J.A."/>
            <person name="Yurkov V."/>
        </authorList>
    </citation>
    <scope>NUCLEOTIDE SEQUENCE [LARGE SCALE GENOMIC DNA]</scope>
    <source>
        <strain evidence="1 2">ER-Te-42B-Light</strain>
    </source>
</reference>
<comment type="caution">
    <text evidence="1">The sequence shown here is derived from an EMBL/GenBank/DDBJ whole genome shotgun (WGS) entry which is preliminary data.</text>
</comment>
<dbReference type="EMBL" id="JAQQPZ010000006">
    <property type="protein sequence ID" value="MDD8059333.1"/>
    <property type="molecule type" value="Genomic_DNA"/>
</dbReference>